<keyword evidence="3 5" id="KW-1133">Transmembrane helix</keyword>
<organism evidence="6 7">
    <name type="scientific">Hydnum rufescens UP504</name>
    <dbReference type="NCBI Taxonomy" id="1448309"/>
    <lineage>
        <taxon>Eukaryota</taxon>
        <taxon>Fungi</taxon>
        <taxon>Dikarya</taxon>
        <taxon>Basidiomycota</taxon>
        <taxon>Agaricomycotina</taxon>
        <taxon>Agaricomycetes</taxon>
        <taxon>Cantharellales</taxon>
        <taxon>Hydnaceae</taxon>
        <taxon>Hydnum</taxon>
    </lineage>
</organism>
<gene>
    <name evidence="6" type="ORF">BS47DRAFT_1376466</name>
</gene>
<evidence type="ECO:0000256" key="1">
    <source>
        <dbReference type="ARBA" id="ARBA00004141"/>
    </source>
</evidence>
<evidence type="ECO:0000256" key="5">
    <source>
        <dbReference type="SAM" id="Phobius"/>
    </source>
</evidence>
<feature type="transmembrane region" description="Helical" evidence="5">
    <location>
        <begin position="313"/>
        <end position="332"/>
    </location>
</feature>
<dbReference type="InterPro" id="IPR004752">
    <property type="entry name" value="AmpG_permease/AT-1"/>
</dbReference>
<dbReference type="InterPro" id="IPR024371">
    <property type="entry name" value="AcetylCoA_trans_1-like"/>
</dbReference>
<feature type="transmembrane region" description="Helical" evidence="5">
    <location>
        <begin position="226"/>
        <end position="248"/>
    </location>
</feature>
<keyword evidence="7" id="KW-1185">Reference proteome</keyword>
<dbReference type="Pfam" id="PF13000">
    <property type="entry name" value="Acatn"/>
    <property type="match status" value="4"/>
</dbReference>
<feature type="transmembrane region" description="Helical" evidence="5">
    <location>
        <begin position="69"/>
        <end position="94"/>
    </location>
</feature>
<feature type="transmembrane region" description="Helical" evidence="5">
    <location>
        <begin position="480"/>
        <end position="501"/>
    </location>
</feature>
<dbReference type="SUPFAM" id="SSF103473">
    <property type="entry name" value="MFS general substrate transporter"/>
    <property type="match status" value="1"/>
</dbReference>
<name>A0A9P6B066_9AGAM</name>
<dbReference type="PANTHER" id="PTHR12778">
    <property type="entry name" value="SOLUTE CARRIER FAMILY 33 ACETYL-COA TRANSPORTER -RELATED"/>
    <property type="match status" value="1"/>
</dbReference>
<evidence type="ECO:0000256" key="3">
    <source>
        <dbReference type="ARBA" id="ARBA00022989"/>
    </source>
</evidence>
<evidence type="ECO:0000313" key="6">
    <source>
        <dbReference type="EMBL" id="KAF9514575.1"/>
    </source>
</evidence>
<protein>
    <recommendedName>
        <fullName evidence="8">MFS general substrate transporter</fullName>
    </recommendedName>
</protein>
<feature type="transmembrane region" description="Helical" evidence="5">
    <location>
        <begin position="181"/>
        <end position="205"/>
    </location>
</feature>
<comment type="caution">
    <text evidence="6">The sequence shown here is derived from an EMBL/GenBank/DDBJ whole genome shotgun (WGS) entry which is preliminary data.</text>
</comment>
<evidence type="ECO:0000256" key="2">
    <source>
        <dbReference type="ARBA" id="ARBA00022692"/>
    </source>
</evidence>
<accession>A0A9P6B066</accession>
<feature type="transmembrane region" description="Helical" evidence="5">
    <location>
        <begin position="140"/>
        <end position="161"/>
    </location>
</feature>
<reference evidence="6" key="1">
    <citation type="journal article" date="2020" name="Nat. Commun.">
        <title>Large-scale genome sequencing of mycorrhizal fungi provides insights into the early evolution of symbiotic traits.</title>
        <authorList>
            <person name="Miyauchi S."/>
            <person name="Kiss E."/>
            <person name="Kuo A."/>
            <person name="Drula E."/>
            <person name="Kohler A."/>
            <person name="Sanchez-Garcia M."/>
            <person name="Morin E."/>
            <person name="Andreopoulos B."/>
            <person name="Barry K.W."/>
            <person name="Bonito G."/>
            <person name="Buee M."/>
            <person name="Carver A."/>
            <person name="Chen C."/>
            <person name="Cichocki N."/>
            <person name="Clum A."/>
            <person name="Culley D."/>
            <person name="Crous P.W."/>
            <person name="Fauchery L."/>
            <person name="Girlanda M."/>
            <person name="Hayes R.D."/>
            <person name="Keri Z."/>
            <person name="LaButti K."/>
            <person name="Lipzen A."/>
            <person name="Lombard V."/>
            <person name="Magnuson J."/>
            <person name="Maillard F."/>
            <person name="Murat C."/>
            <person name="Nolan M."/>
            <person name="Ohm R.A."/>
            <person name="Pangilinan J."/>
            <person name="Pereira M.F."/>
            <person name="Perotto S."/>
            <person name="Peter M."/>
            <person name="Pfister S."/>
            <person name="Riley R."/>
            <person name="Sitrit Y."/>
            <person name="Stielow J.B."/>
            <person name="Szollosi G."/>
            <person name="Zifcakova L."/>
            <person name="Stursova M."/>
            <person name="Spatafora J.W."/>
            <person name="Tedersoo L."/>
            <person name="Vaario L.M."/>
            <person name="Yamada A."/>
            <person name="Yan M."/>
            <person name="Wang P."/>
            <person name="Xu J."/>
            <person name="Bruns T."/>
            <person name="Baldrian P."/>
            <person name="Vilgalys R."/>
            <person name="Dunand C."/>
            <person name="Henrissat B."/>
            <person name="Grigoriev I.V."/>
            <person name="Hibbett D."/>
            <person name="Nagy L.G."/>
            <person name="Martin F.M."/>
        </authorList>
    </citation>
    <scope>NUCLEOTIDE SEQUENCE</scope>
    <source>
        <strain evidence="6">UP504</strain>
    </source>
</reference>
<feature type="transmembrane region" description="Helical" evidence="5">
    <location>
        <begin position="100"/>
        <end position="119"/>
    </location>
</feature>
<dbReference type="GO" id="GO:0008521">
    <property type="term" value="F:acetyl-CoA transmembrane transporter activity"/>
    <property type="evidence" value="ECO:0007669"/>
    <property type="project" value="InterPro"/>
</dbReference>
<evidence type="ECO:0008006" key="8">
    <source>
        <dbReference type="Google" id="ProtNLM"/>
    </source>
</evidence>
<comment type="subcellular location">
    <subcellularLocation>
        <location evidence="1">Membrane</location>
        <topology evidence="1">Multi-pass membrane protein</topology>
    </subcellularLocation>
</comment>
<dbReference type="AlphaFoldDB" id="A0A9P6B066"/>
<evidence type="ECO:0000313" key="7">
    <source>
        <dbReference type="Proteomes" id="UP000886523"/>
    </source>
</evidence>
<feature type="transmembrane region" description="Helical" evidence="5">
    <location>
        <begin position="348"/>
        <end position="366"/>
    </location>
</feature>
<feature type="transmembrane region" description="Helical" evidence="5">
    <location>
        <begin position="373"/>
        <end position="395"/>
    </location>
</feature>
<dbReference type="InterPro" id="IPR036259">
    <property type="entry name" value="MFS_trans_sf"/>
</dbReference>
<keyword evidence="4 5" id="KW-0472">Membrane</keyword>
<keyword evidence="2 5" id="KW-0812">Transmembrane</keyword>
<dbReference type="EMBL" id="MU128959">
    <property type="protein sequence ID" value="KAF9514575.1"/>
    <property type="molecule type" value="Genomic_DNA"/>
</dbReference>
<dbReference type="GO" id="GO:0016020">
    <property type="term" value="C:membrane"/>
    <property type="evidence" value="ECO:0007669"/>
    <property type="project" value="UniProtKB-SubCell"/>
</dbReference>
<dbReference type="GO" id="GO:0035348">
    <property type="term" value="P:acetyl-CoA transmembrane transport"/>
    <property type="evidence" value="ECO:0007669"/>
    <property type="project" value="InterPro"/>
</dbReference>
<sequence>MLNTSNASGHLRRTSLPFVTRRPGHSRHSTQFSIASNPEEMSGFSVAFLEHTPVKKSASPLSIRDRNAIALLIVLYFIQGIPIGLAFGSIPFLLKSRMSYAHVGVFSLSTYPYSLKLFWSPIVDSVYDTRIAMLKHCYGTLNTTLATLTFVFTFLVVFAATQDIAVDGWALTLLSEENLSYASTAQTIGLTSGGFLSFTVFLAFNSHEFANKYFRTIPSNEPLVHLGGYMKFWGFFCFLVTIWLYFFWTEDPVKPEEEDMSISRVYEIIWKICKLKHIQTLCLVHMIAKIGFQANDAVTDLKLVEKGLSREDLALVVLIDFPFQIIGGYFAAKFSTGEYKLRPWLHGYWVRLLFAVFSMGLVHWFPTTRPVPFGYLAIVILVKVLTSFASTFQFVGVSAFHTQISDPVIGGTYMTLLNTVSNLGGTWPRFFVLAGVDFFSVAKCRVQEANGIMQVQECVSEPGKERCASLGGDCLMEVDGYYAVSGICIAIGAVLLVTYIWPAAKRLQAVPLSRWRVHLDR</sequence>
<evidence type="ECO:0000256" key="4">
    <source>
        <dbReference type="ARBA" id="ARBA00023136"/>
    </source>
</evidence>
<dbReference type="Proteomes" id="UP000886523">
    <property type="component" value="Unassembled WGS sequence"/>
</dbReference>
<dbReference type="OrthoDB" id="6415790at2759"/>
<dbReference type="PANTHER" id="PTHR12778:SF9">
    <property type="entry name" value="ACETYL-COENZYME A TRANSPORTER 1"/>
    <property type="match status" value="1"/>
</dbReference>
<proteinExistence type="predicted"/>